<dbReference type="InterPro" id="IPR045596">
    <property type="entry name" value="DUF6459"/>
</dbReference>
<dbReference type="EMBL" id="JACHXG010000003">
    <property type="protein sequence ID" value="MBB3088720.1"/>
    <property type="molecule type" value="Genomic_DNA"/>
</dbReference>
<evidence type="ECO:0000313" key="2">
    <source>
        <dbReference type="EMBL" id="MBB3088720.1"/>
    </source>
</evidence>
<evidence type="ECO:0000256" key="1">
    <source>
        <dbReference type="SAM" id="MobiDB-lite"/>
    </source>
</evidence>
<evidence type="ECO:0000313" key="3">
    <source>
        <dbReference type="Proteomes" id="UP000577707"/>
    </source>
</evidence>
<reference evidence="2 3" key="1">
    <citation type="submission" date="2020-08" db="EMBL/GenBank/DDBJ databases">
        <title>Genomic Encyclopedia of Type Strains, Phase III (KMG-III): the genomes of soil and plant-associated and newly described type strains.</title>
        <authorList>
            <person name="Whitman W."/>
        </authorList>
    </citation>
    <scope>NUCLEOTIDE SEQUENCE [LARGE SCALE GENOMIC DNA]</scope>
    <source>
        <strain evidence="2 3">CECT 3302</strain>
    </source>
</reference>
<protein>
    <submittedName>
        <fullName evidence="2">Uncharacterized protein</fullName>
    </submittedName>
</protein>
<dbReference type="Pfam" id="PF20060">
    <property type="entry name" value="DUF6459"/>
    <property type="match status" value="1"/>
</dbReference>
<comment type="caution">
    <text evidence="2">The sequence shown here is derived from an EMBL/GenBank/DDBJ whole genome shotgun (WGS) entry which is preliminary data.</text>
</comment>
<proteinExistence type="predicted"/>
<feature type="compositionally biased region" description="Basic and acidic residues" evidence="1">
    <location>
        <begin position="1"/>
        <end position="10"/>
    </location>
</feature>
<sequence length="189" mass="20563">MSALRSREPDPPAEPNPQHLADVPLADVQGMLAFDLQPRLDPPRPSGDGPGDEAGDTTDDGDIPPPVPIVPANGHLRGWIPQFAQKAAEVVGGDRPASQLVRWTTKDVYADLRYRASLTARSGAYEAGTGRNQPVRPRVHRCHVYEVSDDIVEATITIRFGAGLRALAVRFERNGESWVCTVLNFGSYD</sequence>
<feature type="compositionally biased region" description="Acidic residues" evidence="1">
    <location>
        <begin position="50"/>
        <end position="62"/>
    </location>
</feature>
<organism evidence="2 3">
    <name type="scientific">Nocardioides albus</name>
    <dbReference type="NCBI Taxonomy" id="1841"/>
    <lineage>
        <taxon>Bacteria</taxon>
        <taxon>Bacillati</taxon>
        <taxon>Actinomycetota</taxon>
        <taxon>Actinomycetes</taxon>
        <taxon>Propionibacteriales</taxon>
        <taxon>Nocardioidaceae</taxon>
        <taxon>Nocardioides</taxon>
    </lineage>
</organism>
<feature type="region of interest" description="Disordered" evidence="1">
    <location>
        <begin position="1"/>
        <end position="67"/>
    </location>
</feature>
<name>A0A7W5F7Z8_9ACTN</name>
<accession>A0A7W5F7Z8</accession>
<dbReference type="AlphaFoldDB" id="A0A7W5F7Z8"/>
<dbReference type="Proteomes" id="UP000577707">
    <property type="component" value="Unassembled WGS sequence"/>
</dbReference>
<dbReference type="RefSeq" id="WP_183544055.1">
    <property type="nucleotide sequence ID" value="NZ_BMQT01000003.1"/>
</dbReference>
<keyword evidence="3" id="KW-1185">Reference proteome</keyword>
<gene>
    <name evidence="2" type="ORF">FHS12_001661</name>
</gene>